<evidence type="ECO:0000256" key="3">
    <source>
        <dbReference type="ARBA" id="ARBA00022801"/>
    </source>
</evidence>
<dbReference type="EMBL" id="AZQP01000026">
    <property type="protein sequence ID" value="EYE88189.1"/>
    <property type="molecule type" value="Genomic_DNA"/>
</dbReference>
<evidence type="ECO:0000256" key="4">
    <source>
        <dbReference type="ARBA" id="ARBA00022842"/>
    </source>
</evidence>
<keyword evidence="5 7" id="KW-0546">Nucleotide metabolism</keyword>
<dbReference type="InterPro" id="IPR033704">
    <property type="entry name" value="dUTPase_trimeric"/>
</dbReference>
<dbReference type="SUPFAM" id="SSF51283">
    <property type="entry name" value="dUTPase-like"/>
    <property type="match status" value="1"/>
</dbReference>
<comment type="caution">
    <text evidence="9">The sequence shown here is derived from an EMBL/GenBank/DDBJ whole genome shotgun (WGS) entry which is preliminary data.</text>
</comment>
<comment type="cofactor">
    <cofactor evidence="7">
        <name>Mg(2+)</name>
        <dbReference type="ChEBI" id="CHEBI:18420"/>
    </cofactor>
</comment>
<comment type="function">
    <text evidence="7">This enzyme is involved in nucleotide metabolism: it produces dUMP, the immediate precursor of thymidine nucleotides and it decreases the intracellular concentration of dUTP so that uracil cannot be incorporated into DNA.</text>
</comment>
<evidence type="ECO:0000256" key="2">
    <source>
        <dbReference type="ARBA" id="ARBA00022723"/>
    </source>
</evidence>
<evidence type="ECO:0000313" key="9">
    <source>
        <dbReference type="EMBL" id="EYE88189.1"/>
    </source>
</evidence>
<feature type="binding site" evidence="7">
    <location>
        <begin position="66"/>
        <end position="68"/>
    </location>
    <ligand>
        <name>substrate</name>
    </ligand>
</feature>
<dbReference type="HAMAP" id="MF_00116">
    <property type="entry name" value="dUTPase_bact"/>
    <property type="match status" value="1"/>
</dbReference>
<evidence type="ECO:0000259" key="8">
    <source>
        <dbReference type="Pfam" id="PF00692"/>
    </source>
</evidence>
<evidence type="ECO:0000313" key="10">
    <source>
        <dbReference type="Proteomes" id="UP000019681"/>
    </source>
</evidence>
<accession>A0A017RUU3</accession>
<evidence type="ECO:0000256" key="6">
    <source>
        <dbReference type="ARBA" id="ARBA00047686"/>
    </source>
</evidence>
<dbReference type="STRING" id="1403537.Q428_09160"/>
<dbReference type="InterPro" id="IPR008181">
    <property type="entry name" value="dUTPase"/>
</dbReference>
<dbReference type="Pfam" id="PF00692">
    <property type="entry name" value="dUTPase"/>
    <property type="match status" value="1"/>
</dbReference>
<dbReference type="InterPro" id="IPR036157">
    <property type="entry name" value="dUTPase-like_sf"/>
</dbReference>
<dbReference type="GO" id="GO:0006226">
    <property type="term" value="P:dUMP biosynthetic process"/>
    <property type="evidence" value="ECO:0007669"/>
    <property type="project" value="UniProtKB-UniRule"/>
</dbReference>
<dbReference type="AlphaFoldDB" id="A0A017RUU3"/>
<keyword evidence="2 7" id="KW-0479">Metal-binding</keyword>
<dbReference type="GO" id="GO:0004170">
    <property type="term" value="F:dUTP diphosphatase activity"/>
    <property type="evidence" value="ECO:0007669"/>
    <property type="project" value="UniProtKB-UniRule"/>
</dbReference>
<dbReference type="Proteomes" id="UP000019681">
    <property type="component" value="Unassembled WGS sequence"/>
</dbReference>
<gene>
    <name evidence="7" type="primary">dut</name>
    <name evidence="9" type="ORF">Q428_09160</name>
</gene>
<dbReference type="EC" id="3.6.1.23" evidence="7"/>
<feature type="binding site" evidence="7">
    <location>
        <begin position="83"/>
        <end position="85"/>
    </location>
    <ligand>
        <name>substrate</name>
    </ligand>
</feature>
<dbReference type="NCBIfam" id="TIGR00576">
    <property type="entry name" value="dut"/>
    <property type="match status" value="1"/>
</dbReference>
<dbReference type="PANTHER" id="PTHR11241">
    <property type="entry name" value="DEOXYURIDINE 5'-TRIPHOSPHATE NUCLEOTIDOHYDROLASE"/>
    <property type="match status" value="1"/>
</dbReference>
<keyword evidence="4 7" id="KW-0460">Magnesium</keyword>
<dbReference type="CDD" id="cd07557">
    <property type="entry name" value="trimeric_dUTPase"/>
    <property type="match status" value="1"/>
</dbReference>
<feature type="binding site" evidence="7">
    <location>
        <position position="79"/>
    </location>
    <ligand>
        <name>substrate</name>
    </ligand>
</feature>
<protein>
    <recommendedName>
        <fullName evidence="7">Deoxyuridine 5'-triphosphate nucleotidohydrolase</fullName>
        <shortName evidence="7">dUTPase</shortName>
        <ecNumber evidence="7">3.6.1.23</ecNumber>
    </recommendedName>
    <alternativeName>
        <fullName evidence="7">dUTP pyrophosphatase</fullName>
    </alternativeName>
</protein>
<comment type="caution">
    <text evidence="7">Lacks conserved residue(s) required for the propagation of feature annotation.</text>
</comment>
<comment type="pathway">
    <text evidence="7">Pyrimidine metabolism; dUMP biosynthesis; dUMP from dCTP (dUTP route): step 2/2.</text>
</comment>
<reference evidence="9 10" key="1">
    <citation type="journal article" date="2014" name="Genome Announc.">
        <title>Draft Genome Sequence of Fervidicella metallireducens Strain AeBT, an Iron-Reducing Thermoanaerobe from the Great Artesian Basin.</title>
        <authorList>
            <person name="Patel B.K."/>
        </authorList>
    </citation>
    <scope>NUCLEOTIDE SEQUENCE [LARGE SCALE GENOMIC DNA]</scope>
    <source>
        <strain evidence="9 10">AeB</strain>
    </source>
</reference>
<dbReference type="GO" id="GO:0000287">
    <property type="term" value="F:magnesium ion binding"/>
    <property type="evidence" value="ECO:0007669"/>
    <property type="project" value="UniProtKB-UniRule"/>
</dbReference>
<dbReference type="Gene3D" id="2.70.40.10">
    <property type="match status" value="1"/>
</dbReference>
<evidence type="ECO:0000256" key="1">
    <source>
        <dbReference type="ARBA" id="ARBA00006581"/>
    </source>
</evidence>
<dbReference type="RefSeq" id="WP_242847809.1">
    <property type="nucleotide sequence ID" value="NZ_AZQP01000026.1"/>
</dbReference>
<dbReference type="PANTHER" id="PTHR11241:SF0">
    <property type="entry name" value="DEOXYURIDINE 5'-TRIPHOSPHATE NUCLEOTIDOHYDROLASE"/>
    <property type="match status" value="1"/>
</dbReference>
<organism evidence="9 10">
    <name type="scientific">Fervidicella metallireducens AeB</name>
    <dbReference type="NCBI Taxonomy" id="1403537"/>
    <lineage>
        <taxon>Bacteria</taxon>
        <taxon>Bacillati</taxon>
        <taxon>Bacillota</taxon>
        <taxon>Clostridia</taxon>
        <taxon>Eubacteriales</taxon>
        <taxon>Clostridiaceae</taxon>
        <taxon>Fervidicella</taxon>
    </lineage>
</organism>
<dbReference type="NCBIfam" id="NF001862">
    <property type="entry name" value="PRK00601.1"/>
    <property type="match status" value="1"/>
</dbReference>
<dbReference type="FunFam" id="2.70.40.10:FF:000002">
    <property type="entry name" value="dUTP diphosphatase"/>
    <property type="match status" value="1"/>
</dbReference>
<keyword evidence="10" id="KW-1185">Reference proteome</keyword>
<keyword evidence="3 7" id="KW-0378">Hydrolase</keyword>
<dbReference type="UniPathway" id="UPA00610">
    <property type="reaction ID" value="UER00666"/>
</dbReference>
<evidence type="ECO:0000256" key="7">
    <source>
        <dbReference type="HAMAP-Rule" id="MF_00116"/>
    </source>
</evidence>
<feature type="domain" description="dUTPase-like" evidence="8">
    <location>
        <begin position="14"/>
        <end position="145"/>
    </location>
</feature>
<sequence length="146" mass="16020">MIIYIKRLENAKDLPLPKYMTDGSAGLDLYANVTSPVTIIPNTIMLIPTGISVEIPHGYEAQIRPRSGLALKYGISLVNTPGTIDSDYRGEINLIMINFGSKPYEIKRGDRIAQMVINKIEIPKIVEVEELNNTTRANGGFGSTGL</sequence>
<comment type="similarity">
    <text evidence="1 7">Belongs to the dUTPase family.</text>
</comment>
<dbReference type="InterPro" id="IPR029054">
    <property type="entry name" value="dUTPase-like"/>
</dbReference>
<evidence type="ECO:0000256" key="5">
    <source>
        <dbReference type="ARBA" id="ARBA00023080"/>
    </source>
</evidence>
<name>A0A017RUU3_9CLOT</name>
<proteinExistence type="inferred from homology"/>
<dbReference type="GO" id="GO:0046081">
    <property type="term" value="P:dUTP catabolic process"/>
    <property type="evidence" value="ECO:0007669"/>
    <property type="project" value="InterPro"/>
</dbReference>
<comment type="catalytic activity">
    <reaction evidence="6 7">
        <text>dUTP + H2O = dUMP + diphosphate + H(+)</text>
        <dbReference type="Rhea" id="RHEA:10248"/>
        <dbReference type="ChEBI" id="CHEBI:15377"/>
        <dbReference type="ChEBI" id="CHEBI:15378"/>
        <dbReference type="ChEBI" id="CHEBI:33019"/>
        <dbReference type="ChEBI" id="CHEBI:61555"/>
        <dbReference type="ChEBI" id="CHEBI:246422"/>
        <dbReference type="EC" id="3.6.1.23"/>
    </reaction>
</comment>